<proteinExistence type="predicted"/>
<evidence type="ECO:0000313" key="3">
    <source>
        <dbReference type="Proteomes" id="UP000521943"/>
    </source>
</evidence>
<protein>
    <submittedName>
        <fullName evidence="2">Uncharacterized protein</fullName>
    </submittedName>
</protein>
<keyword evidence="3" id="KW-1185">Reference proteome</keyword>
<dbReference type="AlphaFoldDB" id="A0A8H6M462"/>
<feature type="region of interest" description="Disordered" evidence="1">
    <location>
        <begin position="298"/>
        <end position="325"/>
    </location>
</feature>
<dbReference type="EMBL" id="JACGCI010000036">
    <property type="protein sequence ID" value="KAF6753965.1"/>
    <property type="molecule type" value="Genomic_DNA"/>
</dbReference>
<accession>A0A8H6M462</accession>
<organism evidence="2 3">
    <name type="scientific">Ephemerocybe angulata</name>
    <dbReference type="NCBI Taxonomy" id="980116"/>
    <lineage>
        <taxon>Eukaryota</taxon>
        <taxon>Fungi</taxon>
        <taxon>Dikarya</taxon>
        <taxon>Basidiomycota</taxon>
        <taxon>Agaricomycotina</taxon>
        <taxon>Agaricomycetes</taxon>
        <taxon>Agaricomycetidae</taxon>
        <taxon>Agaricales</taxon>
        <taxon>Agaricineae</taxon>
        <taxon>Psathyrellaceae</taxon>
        <taxon>Ephemerocybe</taxon>
    </lineage>
</organism>
<gene>
    <name evidence="2" type="ORF">DFP72DRAFT_848557</name>
</gene>
<reference evidence="2 3" key="1">
    <citation type="submission" date="2020-07" db="EMBL/GenBank/DDBJ databases">
        <title>Comparative genomics of pyrophilous fungi reveals a link between fire events and developmental genes.</title>
        <authorList>
            <consortium name="DOE Joint Genome Institute"/>
            <person name="Steindorff A.S."/>
            <person name="Carver A."/>
            <person name="Calhoun S."/>
            <person name="Stillman K."/>
            <person name="Liu H."/>
            <person name="Lipzen A."/>
            <person name="Pangilinan J."/>
            <person name="Labutti K."/>
            <person name="Bruns T.D."/>
            <person name="Grigoriev I.V."/>
        </authorList>
    </citation>
    <scope>NUCLEOTIDE SEQUENCE [LARGE SCALE GENOMIC DNA]</scope>
    <source>
        <strain evidence="2 3">CBS 144469</strain>
    </source>
</reference>
<sequence>MCFGHYTQFGAREVDEIMELRDLLSSLTTRELISELSDRGERGGQFLPQECKYCGRVFTDVGSTLQSSTHIDSDLFFCNASGRFTRRPWLATKDEYQPAYNWSIYPLFPTTVVHISPLSTYFSSVPSDNTVLRFWSQYSRLVNGKHEPTTGVTDNKAFLLDLLKVSGGITSNFAMNLHTEWSQTTYSVYTPRYLYVSSAELGICEIGAHVSNDETGTGKSSLNYLFEIVTRHRERKVTEGSSIVQASRAWFWQHIRVDRTQTIRYFLCSARPAARAAPLGSTSRNTHQQIVDDPQQLALTKGSGSSPVGMWGSRTWKASIGDPPG</sequence>
<name>A0A8H6M462_9AGAR</name>
<comment type="caution">
    <text evidence="2">The sequence shown here is derived from an EMBL/GenBank/DDBJ whole genome shotgun (WGS) entry which is preliminary data.</text>
</comment>
<evidence type="ECO:0000313" key="2">
    <source>
        <dbReference type="EMBL" id="KAF6753965.1"/>
    </source>
</evidence>
<evidence type="ECO:0000256" key="1">
    <source>
        <dbReference type="SAM" id="MobiDB-lite"/>
    </source>
</evidence>
<dbReference type="Proteomes" id="UP000521943">
    <property type="component" value="Unassembled WGS sequence"/>
</dbReference>